<dbReference type="Pfam" id="PF00704">
    <property type="entry name" value="Glyco_hydro_18"/>
    <property type="match status" value="1"/>
</dbReference>
<keyword evidence="3" id="KW-0732">Signal</keyword>
<accession>Q0V1A0</accession>
<dbReference type="SMART" id="SM00636">
    <property type="entry name" value="Glyco_18"/>
    <property type="match status" value="1"/>
</dbReference>
<proteinExistence type="inferred from homology"/>
<dbReference type="GO" id="GO:0008843">
    <property type="term" value="F:endochitinase activity"/>
    <property type="evidence" value="ECO:0007669"/>
    <property type="project" value="UniProtKB-EC"/>
</dbReference>
<dbReference type="Gene3D" id="3.10.50.10">
    <property type="match status" value="1"/>
</dbReference>
<dbReference type="PANTHER" id="PTHR11177:SF333">
    <property type="entry name" value="CHITINASE"/>
    <property type="match status" value="1"/>
</dbReference>
<dbReference type="VEuPathDB" id="FungiDB:JI435_022140"/>
<dbReference type="InterPro" id="IPR029070">
    <property type="entry name" value="Chitinase_insertion_sf"/>
</dbReference>
<dbReference type="InterPro" id="IPR011583">
    <property type="entry name" value="Chitinase_II/V-like_cat"/>
</dbReference>
<dbReference type="Proteomes" id="UP000001055">
    <property type="component" value="Unassembled WGS sequence"/>
</dbReference>
<evidence type="ECO:0000259" key="4">
    <source>
        <dbReference type="PROSITE" id="PS51910"/>
    </source>
</evidence>
<evidence type="ECO:0000313" key="6">
    <source>
        <dbReference type="Proteomes" id="UP000001055"/>
    </source>
</evidence>
<dbReference type="InParanoid" id="Q0V1A0"/>
<evidence type="ECO:0000256" key="2">
    <source>
        <dbReference type="ARBA" id="ARBA00012729"/>
    </source>
</evidence>
<sequence length="458" mass="50261">MPNQLNLSGITHLVLAFATIDPVTYKIGLRDTADDDVYREFLSLPDSVSKWIGIGGFQFTDSDQPTHQTFSKMSSSKENRKAFTDSLQQFLSTYKFSGVDIDWEWPGNSDRGGDSGDKANQVELLQDMRQALGNNIGLGVAIPAQYTYLQNIDLKGLEAQVDWLSILTYDLHGAWDATTPGLGPKIRPHTDLQEVDTALNLLWGTQIDSRKINMGIANYGRGYTVEKKECAYFGCTYTGPSKAGSCTLQEGILSSCEIRRLISEKHLSWKVIQGGAEVNEVTWDDQWIAWDDTNTLGKKLELANDRCLGGTALWAIDYDFSGAITTCFVTDSLLPTFSVSIFRYPPNFIAVSRISFFGLTSSLYAAPSFRCSPNFIAASGIGVFGLTSSFHAALLVSSLRFSASISASIISAFRVCPVQRATSFVGSSIVCSSQYAASIFRCTISSGLERPRLISSWH</sequence>
<protein>
    <recommendedName>
        <fullName evidence="2">chitinase</fullName>
        <ecNumber evidence="2">3.2.1.14</ecNumber>
    </recommendedName>
</protein>
<dbReference type="SUPFAM" id="SSF51445">
    <property type="entry name" value="(Trans)glycosidases"/>
    <property type="match status" value="1"/>
</dbReference>
<gene>
    <name evidence="5" type="ORF">SNOG_02214</name>
</gene>
<feature type="domain" description="GH18" evidence="4">
    <location>
        <begin position="1"/>
        <end position="331"/>
    </location>
</feature>
<dbReference type="STRING" id="321614.Q0V1A0"/>
<dbReference type="KEGG" id="pno:SNOG_02214"/>
<dbReference type="PANTHER" id="PTHR11177">
    <property type="entry name" value="CHITINASE"/>
    <property type="match status" value="1"/>
</dbReference>
<feature type="chain" id="PRO_5004178400" description="chitinase" evidence="3">
    <location>
        <begin position="17"/>
        <end position="458"/>
    </location>
</feature>
<dbReference type="Gene3D" id="3.20.20.80">
    <property type="entry name" value="Glycosidases"/>
    <property type="match status" value="1"/>
</dbReference>
<organism evidence="5 6">
    <name type="scientific">Phaeosphaeria nodorum (strain SN15 / ATCC MYA-4574 / FGSC 10173)</name>
    <name type="common">Glume blotch fungus</name>
    <name type="synonym">Parastagonospora nodorum</name>
    <dbReference type="NCBI Taxonomy" id="321614"/>
    <lineage>
        <taxon>Eukaryota</taxon>
        <taxon>Fungi</taxon>
        <taxon>Dikarya</taxon>
        <taxon>Ascomycota</taxon>
        <taxon>Pezizomycotina</taxon>
        <taxon>Dothideomycetes</taxon>
        <taxon>Pleosporomycetidae</taxon>
        <taxon>Pleosporales</taxon>
        <taxon>Pleosporineae</taxon>
        <taxon>Phaeosphaeriaceae</taxon>
        <taxon>Parastagonospora</taxon>
    </lineage>
</organism>
<dbReference type="GO" id="GO:0005975">
    <property type="term" value="P:carbohydrate metabolic process"/>
    <property type="evidence" value="ECO:0007669"/>
    <property type="project" value="InterPro"/>
</dbReference>
<dbReference type="InterPro" id="IPR050314">
    <property type="entry name" value="Glycosyl_Hydrlase_18"/>
</dbReference>
<dbReference type="PROSITE" id="PS51910">
    <property type="entry name" value="GH18_2"/>
    <property type="match status" value="1"/>
</dbReference>
<reference evidence="6" key="1">
    <citation type="journal article" date="2007" name="Plant Cell">
        <title>Dothideomycete-plant interactions illuminated by genome sequencing and EST analysis of the wheat pathogen Stagonospora nodorum.</title>
        <authorList>
            <person name="Hane J.K."/>
            <person name="Lowe R.G."/>
            <person name="Solomon P.S."/>
            <person name="Tan K.C."/>
            <person name="Schoch C.L."/>
            <person name="Spatafora J.W."/>
            <person name="Crous P.W."/>
            <person name="Kodira C."/>
            <person name="Birren B.W."/>
            <person name="Galagan J.E."/>
            <person name="Torriani S.F."/>
            <person name="McDonald B.A."/>
            <person name="Oliver R.P."/>
        </authorList>
    </citation>
    <scope>NUCLEOTIDE SEQUENCE [LARGE SCALE GENOMIC DNA]</scope>
    <source>
        <strain evidence="6">SN15 / ATCC MYA-4574 / FGSC 10173</strain>
    </source>
</reference>
<dbReference type="InterPro" id="IPR017853">
    <property type="entry name" value="GH"/>
</dbReference>
<dbReference type="AlphaFoldDB" id="Q0V1A0"/>
<dbReference type="InterPro" id="IPR001223">
    <property type="entry name" value="Glyco_hydro18_cat"/>
</dbReference>
<name>Q0V1A0_PHANO</name>
<evidence type="ECO:0000256" key="3">
    <source>
        <dbReference type="SAM" id="SignalP"/>
    </source>
</evidence>
<dbReference type="SUPFAM" id="SSF54556">
    <property type="entry name" value="Chitinase insertion domain"/>
    <property type="match status" value="1"/>
</dbReference>
<comment type="similarity">
    <text evidence="1">Belongs to the glycosyl hydrolase 18 family. Chitinase class V subfamily.</text>
</comment>
<dbReference type="GO" id="GO:0008061">
    <property type="term" value="F:chitin binding"/>
    <property type="evidence" value="ECO:0007669"/>
    <property type="project" value="InterPro"/>
</dbReference>
<dbReference type="EMBL" id="CH445327">
    <property type="protein sequence ID" value="EAT90426.2"/>
    <property type="molecule type" value="Genomic_DNA"/>
</dbReference>
<dbReference type="RefSeq" id="XP_001792830.1">
    <property type="nucleotide sequence ID" value="XM_001792778.1"/>
</dbReference>
<dbReference type="GeneID" id="5969680"/>
<evidence type="ECO:0000313" key="5">
    <source>
        <dbReference type="EMBL" id="EAT90426.2"/>
    </source>
</evidence>
<feature type="signal peptide" evidence="3">
    <location>
        <begin position="1"/>
        <end position="16"/>
    </location>
</feature>
<dbReference type="EC" id="3.2.1.14" evidence="2"/>
<evidence type="ECO:0000256" key="1">
    <source>
        <dbReference type="ARBA" id="ARBA00008682"/>
    </source>
</evidence>